<organism evidence="2 3">
    <name type="scientific">Actinoallomurus bryophytorum</name>
    <dbReference type="NCBI Taxonomy" id="1490222"/>
    <lineage>
        <taxon>Bacteria</taxon>
        <taxon>Bacillati</taxon>
        <taxon>Actinomycetota</taxon>
        <taxon>Actinomycetes</taxon>
        <taxon>Streptosporangiales</taxon>
        <taxon>Thermomonosporaceae</taxon>
        <taxon>Actinoallomurus</taxon>
    </lineage>
</organism>
<keyword evidence="1" id="KW-0472">Membrane</keyword>
<name>A0A543CWK1_9ACTN</name>
<comment type="caution">
    <text evidence="2">The sequence shown here is derived from an EMBL/GenBank/DDBJ whole genome shotgun (WGS) entry which is preliminary data.</text>
</comment>
<keyword evidence="1" id="KW-1133">Transmembrane helix</keyword>
<protein>
    <submittedName>
        <fullName evidence="2">Uncharacterized protein</fullName>
    </submittedName>
</protein>
<keyword evidence="3" id="KW-1185">Reference proteome</keyword>
<dbReference type="RefSeq" id="WP_141961255.1">
    <property type="nucleotide sequence ID" value="NZ_VFOZ01000001.1"/>
</dbReference>
<accession>A0A543CWK1</accession>
<evidence type="ECO:0000256" key="1">
    <source>
        <dbReference type="SAM" id="Phobius"/>
    </source>
</evidence>
<evidence type="ECO:0000313" key="3">
    <source>
        <dbReference type="Proteomes" id="UP000316096"/>
    </source>
</evidence>
<keyword evidence="1" id="KW-0812">Transmembrane</keyword>
<sequence length="62" mass="6778">MPNGLFEVPAVLLMRSVAVTADVRPLIGVAAAVLAAILAAYASWHVTDRIMSWWQRADQDEL</sequence>
<dbReference type="AlphaFoldDB" id="A0A543CWK1"/>
<reference evidence="2 3" key="1">
    <citation type="submission" date="2019-06" db="EMBL/GenBank/DDBJ databases">
        <title>Sequencing the genomes of 1000 actinobacteria strains.</title>
        <authorList>
            <person name="Klenk H.-P."/>
        </authorList>
    </citation>
    <scope>NUCLEOTIDE SEQUENCE [LARGE SCALE GENOMIC DNA]</scope>
    <source>
        <strain evidence="2 3">DSM 102200</strain>
    </source>
</reference>
<dbReference type="Proteomes" id="UP000316096">
    <property type="component" value="Unassembled WGS sequence"/>
</dbReference>
<feature type="transmembrane region" description="Helical" evidence="1">
    <location>
        <begin position="26"/>
        <end position="46"/>
    </location>
</feature>
<evidence type="ECO:0000313" key="2">
    <source>
        <dbReference type="EMBL" id="TQM01419.1"/>
    </source>
</evidence>
<dbReference type="EMBL" id="VFOZ01000001">
    <property type="protein sequence ID" value="TQM01419.1"/>
    <property type="molecule type" value="Genomic_DNA"/>
</dbReference>
<gene>
    <name evidence="2" type="ORF">FB559_7178</name>
</gene>
<proteinExistence type="predicted"/>